<name>A0A935IRS7_9MICO</name>
<accession>A0A935IRS7</accession>
<dbReference type="AlphaFoldDB" id="A0A935IRS7"/>
<sequence>MAVGLRGYTQGSIANIGTSVSWPAGSAAGDLALVHCGGSYPNNGPQTSGWTPCGHKSYWKILTSTDIATALVVNASHVKLQVFTGAKSIGRTSTQNGLTVQGAGSYLYVESARSASSIAPATYRLGTEWQDENGYYQAAYALASGAGWAAVPSMGSGATSYSYEVLPATAPAAPILTTPDAGASVDQTLALTFGWDHQSSFAQTGRRVRLTTGATIRWIDGAGALQTTEQSVATASTTATLNAAALTAGAAYTWAVATQDANGWSAYGAERALNPIAPPTISSVTVSSPAGDLSPTVTWAATAGSGVLTAHQVWTCAAADTDPTVAPLWTSGVLANTVSPDTAPATVAWTNGASLKAWVRVWQTGGVYRTLSSAAFTVSWTPPATPTVTASSATSPPTVSVSGLTAGNTVEVEQRLDGINWSPLTTRVAAGTSIAGIPSPLAATGTSVSFRARQATTVDGVLMQSAWSALASITATPAGCYVVDDGDRSVYLDAPMESDGPREIVQSISVTYGLGASAARVDRTPEAGERGSVVWVTDTATDRDALLAWLDAHAVFWIVFPPEDGLATPAKRVARTSPRSWERLAQVAIPHRLIPMSWVEQP</sequence>
<dbReference type="EMBL" id="JADJIB010000021">
    <property type="protein sequence ID" value="MBK7274969.1"/>
    <property type="molecule type" value="Genomic_DNA"/>
</dbReference>
<protein>
    <submittedName>
        <fullName evidence="1">Uncharacterized protein</fullName>
    </submittedName>
</protein>
<comment type="caution">
    <text evidence="1">The sequence shown here is derived from an EMBL/GenBank/DDBJ whole genome shotgun (WGS) entry which is preliminary data.</text>
</comment>
<reference evidence="1 2" key="1">
    <citation type="submission" date="2020-10" db="EMBL/GenBank/DDBJ databases">
        <title>Connecting structure to function with the recovery of over 1000 high-quality activated sludge metagenome-assembled genomes encoding full-length rRNA genes using long-read sequencing.</title>
        <authorList>
            <person name="Singleton C.M."/>
            <person name="Petriglieri F."/>
            <person name="Kristensen J.M."/>
            <person name="Kirkegaard R.H."/>
            <person name="Michaelsen T.Y."/>
            <person name="Andersen M.H."/>
            <person name="Karst S.M."/>
            <person name="Dueholm M.S."/>
            <person name="Nielsen P.H."/>
            <person name="Albertsen M."/>
        </authorList>
    </citation>
    <scope>NUCLEOTIDE SEQUENCE [LARGE SCALE GENOMIC DNA]</scope>
    <source>
        <strain evidence="1">Ega_18-Q3-R5-49_MAXAC.001</strain>
    </source>
</reference>
<evidence type="ECO:0000313" key="2">
    <source>
        <dbReference type="Proteomes" id="UP000726105"/>
    </source>
</evidence>
<evidence type="ECO:0000313" key="1">
    <source>
        <dbReference type="EMBL" id="MBK7274969.1"/>
    </source>
</evidence>
<organism evidence="1 2">
    <name type="scientific">Candidatus Phosphoribacter hodrii</name>
    <dbReference type="NCBI Taxonomy" id="2953743"/>
    <lineage>
        <taxon>Bacteria</taxon>
        <taxon>Bacillati</taxon>
        <taxon>Actinomycetota</taxon>
        <taxon>Actinomycetes</taxon>
        <taxon>Micrococcales</taxon>
        <taxon>Dermatophilaceae</taxon>
        <taxon>Candidatus Phosphoribacter</taxon>
    </lineage>
</organism>
<gene>
    <name evidence="1" type="ORF">IPI13_18130</name>
</gene>
<proteinExistence type="predicted"/>
<dbReference type="Proteomes" id="UP000726105">
    <property type="component" value="Unassembled WGS sequence"/>
</dbReference>